<dbReference type="EMBL" id="KV878353">
    <property type="protein sequence ID" value="OJJ43229.1"/>
    <property type="molecule type" value="Genomic_DNA"/>
</dbReference>
<dbReference type="AlphaFoldDB" id="A0A1L9S7U8"/>
<keyword evidence="2" id="KW-1185">Reference proteome</keyword>
<protein>
    <submittedName>
        <fullName evidence="1">Uncharacterized protein</fullName>
    </submittedName>
</protein>
<proteinExistence type="predicted"/>
<reference evidence="2" key="1">
    <citation type="journal article" date="2017" name="Genome Biol.">
        <title>Comparative genomics reveals high biological diversity and specific adaptations in the industrially and medically important fungal genus Aspergillus.</title>
        <authorList>
            <person name="de Vries R.P."/>
            <person name="Riley R."/>
            <person name="Wiebenga A."/>
            <person name="Aguilar-Osorio G."/>
            <person name="Amillis S."/>
            <person name="Uchima C.A."/>
            <person name="Anderluh G."/>
            <person name="Asadollahi M."/>
            <person name="Askin M."/>
            <person name="Barry K."/>
            <person name="Battaglia E."/>
            <person name="Bayram O."/>
            <person name="Benocci T."/>
            <person name="Braus-Stromeyer S.A."/>
            <person name="Caldana C."/>
            <person name="Canovas D."/>
            <person name="Cerqueira G.C."/>
            <person name="Chen F."/>
            <person name="Chen W."/>
            <person name="Choi C."/>
            <person name="Clum A."/>
            <person name="Dos Santos R.A."/>
            <person name="Damasio A.R."/>
            <person name="Diallinas G."/>
            <person name="Emri T."/>
            <person name="Fekete E."/>
            <person name="Flipphi M."/>
            <person name="Freyberg S."/>
            <person name="Gallo A."/>
            <person name="Gournas C."/>
            <person name="Habgood R."/>
            <person name="Hainaut M."/>
            <person name="Harispe M.L."/>
            <person name="Henrissat B."/>
            <person name="Hilden K.S."/>
            <person name="Hope R."/>
            <person name="Hossain A."/>
            <person name="Karabika E."/>
            <person name="Karaffa L."/>
            <person name="Karanyi Z."/>
            <person name="Krasevec N."/>
            <person name="Kuo A."/>
            <person name="Kusch H."/>
            <person name="LaButti K."/>
            <person name="Lagendijk E.L."/>
            <person name="Lapidus A."/>
            <person name="Levasseur A."/>
            <person name="Lindquist E."/>
            <person name="Lipzen A."/>
            <person name="Logrieco A.F."/>
            <person name="MacCabe A."/>
            <person name="Maekelae M.R."/>
            <person name="Malavazi I."/>
            <person name="Melin P."/>
            <person name="Meyer V."/>
            <person name="Mielnichuk N."/>
            <person name="Miskei M."/>
            <person name="Molnar A.P."/>
            <person name="Mule G."/>
            <person name="Ngan C.Y."/>
            <person name="Orejas M."/>
            <person name="Orosz E."/>
            <person name="Ouedraogo J.P."/>
            <person name="Overkamp K.M."/>
            <person name="Park H.-S."/>
            <person name="Perrone G."/>
            <person name="Piumi F."/>
            <person name="Punt P.J."/>
            <person name="Ram A.F."/>
            <person name="Ramon A."/>
            <person name="Rauscher S."/>
            <person name="Record E."/>
            <person name="Riano-Pachon D.M."/>
            <person name="Robert V."/>
            <person name="Roehrig J."/>
            <person name="Ruller R."/>
            <person name="Salamov A."/>
            <person name="Salih N.S."/>
            <person name="Samson R.A."/>
            <person name="Sandor E."/>
            <person name="Sanguinetti M."/>
            <person name="Schuetze T."/>
            <person name="Sepcic K."/>
            <person name="Shelest E."/>
            <person name="Sherlock G."/>
            <person name="Sophianopoulou V."/>
            <person name="Squina F.M."/>
            <person name="Sun H."/>
            <person name="Susca A."/>
            <person name="Todd R.B."/>
            <person name="Tsang A."/>
            <person name="Unkles S.E."/>
            <person name="van de Wiele N."/>
            <person name="van Rossen-Uffink D."/>
            <person name="Oliveira J.V."/>
            <person name="Vesth T.C."/>
            <person name="Visser J."/>
            <person name="Yu J.-H."/>
            <person name="Zhou M."/>
            <person name="Andersen M.R."/>
            <person name="Archer D.B."/>
            <person name="Baker S.E."/>
            <person name="Benoit I."/>
            <person name="Brakhage A.A."/>
            <person name="Braus G.H."/>
            <person name="Fischer R."/>
            <person name="Frisvad J.C."/>
            <person name="Goldman G.H."/>
            <person name="Houbraken J."/>
            <person name="Oakley B."/>
            <person name="Pocsi I."/>
            <person name="Scazzocchio C."/>
            <person name="Seiboth B."/>
            <person name="vanKuyk P.A."/>
            <person name="Wortman J."/>
            <person name="Dyer P.S."/>
            <person name="Grigoriev I.V."/>
        </authorList>
    </citation>
    <scope>NUCLEOTIDE SEQUENCE [LARGE SCALE GENOMIC DNA]</scope>
    <source>
        <strain evidence="2">CBS 506.65</strain>
    </source>
</reference>
<evidence type="ECO:0000313" key="1">
    <source>
        <dbReference type="EMBL" id="OJJ43229.1"/>
    </source>
</evidence>
<organism evidence="1 2">
    <name type="scientific">Penicilliopsis zonata CBS 506.65</name>
    <dbReference type="NCBI Taxonomy" id="1073090"/>
    <lineage>
        <taxon>Eukaryota</taxon>
        <taxon>Fungi</taxon>
        <taxon>Dikarya</taxon>
        <taxon>Ascomycota</taxon>
        <taxon>Pezizomycotina</taxon>
        <taxon>Eurotiomycetes</taxon>
        <taxon>Eurotiomycetidae</taxon>
        <taxon>Eurotiales</taxon>
        <taxon>Aspergillaceae</taxon>
        <taxon>Penicilliopsis</taxon>
    </lineage>
</organism>
<sequence>MRTRGMWQKQVSHGKIIADPPTISVEDFHFWEPVVGPPPPAGLKAMNASHSSNRCSLKTRTTGSSPLLRTVGQNARASSLRFVLVGPSPAIIETARQSSRVARSYAAVDRWIVDMGSTIAVPSLGHDCSSSSSLAPEPCIDVRTAVGGLGS</sequence>
<dbReference type="RefSeq" id="XP_022577739.1">
    <property type="nucleotide sequence ID" value="XM_022728139.1"/>
</dbReference>
<dbReference type="VEuPathDB" id="FungiDB:ASPZODRAFT_28541"/>
<dbReference type="Proteomes" id="UP000184188">
    <property type="component" value="Unassembled WGS sequence"/>
</dbReference>
<dbReference type="GeneID" id="34614603"/>
<evidence type="ECO:0000313" key="2">
    <source>
        <dbReference type="Proteomes" id="UP000184188"/>
    </source>
</evidence>
<accession>A0A1L9S7U8</accession>
<name>A0A1L9S7U8_9EURO</name>
<gene>
    <name evidence="1" type="ORF">ASPZODRAFT_28541</name>
</gene>